<dbReference type="PROSITE" id="PS50930">
    <property type="entry name" value="HTH_LYTTR"/>
    <property type="match status" value="1"/>
</dbReference>
<dbReference type="InterPro" id="IPR007492">
    <property type="entry name" value="LytTR_DNA-bd_dom"/>
</dbReference>
<dbReference type="EMBL" id="CP001684">
    <property type="protein sequence ID" value="ACV22251.1"/>
    <property type="molecule type" value="Genomic_DNA"/>
</dbReference>
<feature type="domain" description="HTH LytTR-type" evidence="1">
    <location>
        <begin position="139"/>
        <end position="237"/>
    </location>
</feature>
<dbReference type="PANTHER" id="PTHR37299:SF1">
    <property type="entry name" value="STAGE 0 SPORULATION PROTEIN A HOMOLOG"/>
    <property type="match status" value="1"/>
</dbReference>
<evidence type="ECO:0000259" key="1">
    <source>
        <dbReference type="PROSITE" id="PS50930"/>
    </source>
</evidence>
<dbReference type="eggNOG" id="COG3279">
    <property type="taxonomic scope" value="Bacteria"/>
</dbReference>
<dbReference type="GO" id="GO:0000156">
    <property type="term" value="F:phosphorelay response regulator activity"/>
    <property type="evidence" value="ECO:0007669"/>
    <property type="project" value="InterPro"/>
</dbReference>
<dbReference type="KEGG" id="shi:Shel_12230"/>
<proteinExistence type="predicted"/>
<protein>
    <submittedName>
        <fullName evidence="2">Response regulator of the LytR/AlgR family</fullName>
    </submittedName>
</protein>
<dbReference type="Gene3D" id="2.40.50.1020">
    <property type="entry name" value="LytTr DNA-binding domain"/>
    <property type="match status" value="1"/>
</dbReference>
<dbReference type="Pfam" id="PF04397">
    <property type="entry name" value="LytTR"/>
    <property type="match status" value="1"/>
</dbReference>
<dbReference type="Proteomes" id="UP000002026">
    <property type="component" value="Chromosome"/>
</dbReference>
<sequence length="242" mass="27310">MSTLERTTYRIVVTTDDFRRTSELFEPLLEQFPLADAEIVPQTPDEFVRALETANGFPQPSILITKTTLPDKTDVVGLLNAHPLDSTQVIFVGNEPADHTRVYLVPHAGFVSEPIEIDNLQLALELAFRNLRRQDRQTLVVKNGSSVYAIDTGDILYMESDLRIVNIHTADEVIKTYATLSEFSAKLPDTFIQCHKSFIVNSSYIREITNSDLVLQDGTTVPISRRRRKSTIDAFNRLFPAV</sequence>
<dbReference type="SMART" id="SM00850">
    <property type="entry name" value="LytTR"/>
    <property type="match status" value="1"/>
</dbReference>
<keyword evidence="3" id="KW-1185">Reference proteome</keyword>
<dbReference type="STRING" id="471855.Shel_12230"/>
<organism evidence="2 3">
    <name type="scientific">Slackia heliotrinireducens (strain ATCC 29202 / DSM 20476 / NCTC 11029 / RHS 1)</name>
    <name type="common">Peptococcus heliotrinreducens</name>
    <dbReference type="NCBI Taxonomy" id="471855"/>
    <lineage>
        <taxon>Bacteria</taxon>
        <taxon>Bacillati</taxon>
        <taxon>Actinomycetota</taxon>
        <taxon>Coriobacteriia</taxon>
        <taxon>Eggerthellales</taxon>
        <taxon>Eggerthellaceae</taxon>
        <taxon>Slackia</taxon>
    </lineage>
</organism>
<dbReference type="PANTHER" id="PTHR37299">
    <property type="entry name" value="TRANSCRIPTIONAL REGULATOR-RELATED"/>
    <property type="match status" value="1"/>
</dbReference>
<reference evidence="2 3" key="1">
    <citation type="journal article" date="2009" name="Stand. Genomic Sci.">
        <title>Complete genome sequence of Slackia heliotrinireducens type strain (RHS 1).</title>
        <authorList>
            <person name="Pukall R."/>
            <person name="Lapidus A."/>
            <person name="Nolan M."/>
            <person name="Copeland A."/>
            <person name="Glavina Del Rio T."/>
            <person name="Lucas S."/>
            <person name="Chen F."/>
            <person name="Tice H."/>
            <person name="Cheng J.F."/>
            <person name="Chertkov O."/>
            <person name="Bruce D."/>
            <person name="Goodwin L."/>
            <person name="Kuske C."/>
            <person name="Brettin T."/>
            <person name="Detter J.C."/>
            <person name="Han C."/>
            <person name="Pitluck S."/>
            <person name="Pati A."/>
            <person name="Mavrommatis K."/>
            <person name="Ivanova N."/>
            <person name="Ovchinnikova G."/>
            <person name="Chen A."/>
            <person name="Palaniappan K."/>
            <person name="Schneider S."/>
            <person name="Rohde M."/>
            <person name="Chain P."/>
            <person name="D'haeseleer P."/>
            <person name="Goker M."/>
            <person name="Bristow J."/>
            <person name="Eisen J.A."/>
            <person name="Markowitz V."/>
            <person name="Kyrpides N.C."/>
            <person name="Klenk H.P."/>
            <person name="Hugenholtz P."/>
        </authorList>
    </citation>
    <scope>NUCLEOTIDE SEQUENCE [LARGE SCALE GENOMIC DNA]</scope>
    <source>
        <strain evidence="3">ATCC 29202 / DSM 20476 / NCTC 11029 / RHS 1</strain>
    </source>
</reference>
<evidence type="ECO:0000313" key="2">
    <source>
        <dbReference type="EMBL" id="ACV22251.1"/>
    </source>
</evidence>
<dbReference type="AlphaFoldDB" id="C7N5R6"/>
<gene>
    <name evidence="2" type="ordered locus">Shel_12230</name>
</gene>
<evidence type="ECO:0000313" key="3">
    <source>
        <dbReference type="Proteomes" id="UP000002026"/>
    </source>
</evidence>
<dbReference type="GO" id="GO:0003677">
    <property type="term" value="F:DNA binding"/>
    <property type="evidence" value="ECO:0007669"/>
    <property type="project" value="InterPro"/>
</dbReference>
<accession>C7N5R6</accession>
<dbReference type="InterPro" id="IPR046947">
    <property type="entry name" value="LytR-like"/>
</dbReference>
<name>C7N5R6_SLAHD</name>
<dbReference type="HOGENOM" id="CLU_000445_14_2_11"/>